<gene>
    <name evidence="2" type="ORF">PQI24_21305</name>
</gene>
<feature type="signal peptide" evidence="1">
    <location>
        <begin position="1"/>
        <end position="23"/>
    </location>
</feature>
<comment type="caution">
    <text evidence="2">The sequence shown here is derived from an EMBL/GenBank/DDBJ whole genome shotgun (WGS) entry which is preliminary data.</text>
</comment>
<accession>A0ABU8T0Y5</accession>
<evidence type="ECO:0008006" key="4">
    <source>
        <dbReference type="Google" id="ProtNLM"/>
    </source>
</evidence>
<feature type="chain" id="PRO_5046945919" description="Lipoprotein" evidence="1">
    <location>
        <begin position="24"/>
        <end position="146"/>
    </location>
</feature>
<proteinExistence type="predicted"/>
<evidence type="ECO:0000313" key="3">
    <source>
        <dbReference type="Proteomes" id="UP001377972"/>
    </source>
</evidence>
<keyword evidence="1" id="KW-0732">Signal</keyword>
<name>A0ABU8T0Y5_9GAMM</name>
<sequence>MIKNKLFSVLLTLPLLCINACQANPSDFVVIFKCHSDTPTKIRVVVKEQKGLFELEQFSHSQFKHSMPEKVIVIGKFSYHRPLVTEHSMEFKVGENKLTLSDYHSEELGMNIKEKSVTLVQGGKKEYWLCDDLSSSQLPSVDDFKK</sequence>
<organism evidence="2 3">
    <name type="scientific">Pseudoalteromonas lipolytica</name>
    <dbReference type="NCBI Taxonomy" id="570156"/>
    <lineage>
        <taxon>Bacteria</taxon>
        <taxon>Pseudomonadati</taxon>
        <taxon>Pseudomonadota</taxon>
        <taxon>Gammaproteobacteria</taxon>
        <taxon>Alteromonadales</taxon>
        <taxon>Pseudoalteromonadaceae</taxon>
        <taxon>Pseudoalteromonas</taxon>
    </lineage>
</organism>
<evidence type="ECO:0000313" key="2">
    <source>
        <dbReference type="EMBL" id="MEJ6498568.1"/>
    </source>
</evidence>
<dbReference type="EMBL" id="JAQPZS010000036">
    <property type="protein sequence ID" value="MEJ6498568.1"/>
    <property type="molecule type" value="Genomic_DNA"/>
</dbReference>
<dbReference type="Proteomes" id="UP001377972">
    <property type="component" value="Unassembled WGS sequence"/>
</dbReference>
<protein>
    <recommendedName>
        <fullName evidence="4">Lipoprotein</fullName>
    </recommendedName>
</protein>
<keyword evidence="3" id="KW-1185">Reference proteome</keyword>
<evidence type="ECO:0000256" key="1">
    <source>
        <dbReference type="SAM" id="SignalP"/>
    </source>
</evidence>
<dbReference type="RefSeq" id="WP_054554043.1">
    <property type="nucleotide sequence ID" value="NZ_JAQPZS010000036.1"/>
</dbReference>
<reference evidence="2 3" key="1">
    <citation type="submission" date="2023-01" db="EMBL/GenBank/DDBJ databases">
        <title>Trichodesmium-associated heterotrophic epibiont bacteria.</title>
        <authorList>
            <person name="Cleveland C.S."/>
            <person name="Webb E.A."/>
        </authorList>
    </citation>
    <scope>NUCLEOTIDE SEQUENCE [LARGE SCALE GENOMIC DNA]</scope>
    <source>
        <strain evidence="2 3">USCH2</strain>
    </source>
</reference>